<dbReference type="InterPro" id="IPR056884">
    <property type="entry name" value="NPHP3-like_N"/>
</dbReference>
<keyword evidence="4" id="KW-1185">Reference proteome</keyword>
<accession>A0AAJ0HDP0</accession>
<dbReference type="EMBL" id="JAUIQD010000005">
    <property type="protein sequence ID" value="KAK3348691.1"/>
    <property type="molecule type" value="Genomic_DNA"/>
</dbReference>
<protein>
    <recommendedName>
        <fullName evidence="2">Nephrocystin 3-like N-terminal domain-containing protein</fullName>
    </recommendedName>
</protein>
<evidence type="ECO:0000313" key="4">
    <source>
        <dbReference type="Proteomes" id="UP001275084"/>
    </source>
</evidence>
<reference evidence="3" key="1">
    <citation type="journal article" date="2023" name="Mol. Phylogenet. Evol.">
        <title>Genome-scale phylogeny and comparative genomics of the fungal order Sordariales.</title>
        <authorList>
            <person name="Hensen N."/>
            <person name="Bonometti L."/>
            <person name="Westerberg I."/>
            <person name="Brannstrom I.O."/>
            <person name="Guillou S."/>
            <person name="Cros-Aarteil S."/>
            <person name="Calhoun S."/>
            <person name="Haridas S."/>
            <person name="Kuo A."/>
            <person name="Mondo S."/>
            <person name="Pangilinan J."/>
            <person name="Riley R."/>
            <person name="LaButti K."/>
            <person name="Andreopoulos B."/>
            <person name="Lipzen A."/>
            <person name="Chen C."/>
            <person name="Yan M."/>
            <person name="Daum C."/>
            <person name="Ng V."/>
            <person name="Clum A."/>
            <person name="Steindorff A."/>
            <person name="Ohm R.A."/>
            <person name="Martin F."/>
            <person name="Silar P."/>
            <person name="Natvig D.O."/>
            <person name="Lalanne C."/>
            <person name="Gautier V."/>
            <person name="Ament-Velasquez S.L."/>
            <person name="Kruys A."/>
            <person name="Hutchinson M.I."/>
            <person name="Powell A.J."/>
            <person name="Barry K."/>
            <person name="Miller A.N."/>
            <person name="Grigoriev I.V."/>
            <person name="Debuchy R."/>
            <person name="Gladieux P."/>
            <person name="Hiltunen Thoren M."/>
            <person name="Johannesson H."/>
        </authorList>
    </citation>
    <scope>NUCLEOTIDE SEQUENCE</scope>
    <source>
        <strain evidence="3">CBS 955.72</strain>
    </source>
</reference>
<organism evidence="3 4">
    <name type="scientific">Lasiosphaeria hispida</name>
    <dbReference type="NCBI Taxonomy" id="260671"/>
    <lineage>
        <taxon>Eukaryota</taxon>
        <taxon>Fungi</taxon>
        <taxon>Dikarya</taxon>
        <taxon>Ascomycota</taxon>
        <taxon>Pezizomycotina</taxon>
        <taxon>Sordariomycetes</taxon>
        <taxon>Sordariomycetidae</taxon>
        <taxon>Sordariales</taxon>
        <taxon>Lasiosphaeriaceae</taxon>
        <taxon>Lasiosphaeria</taxon>
    </lineage>
</organism>
<sequence>MLIKTNPNGFDITKEAAKAFNIQAKLAYNAMAGPMAGVYNSGQGSRTPHNFRIPKSQVHEKLLETMFEGMRMDEAHKKEIDSQITNFVRGVTISTAGDCQERAFQASLVFTSKKTGPRACVQEDMWNLLLKGLARQRFKVAFFSCHPNMESTQVPGDTALSSLICQVLRWRPEILRDKDADSRGILTSSHHRSRDMLIDFLGAVLEMQDLQTIYLVVDRLDCCQPRIDNIVHEFARLITGLESPKLRIKVTIVAETSGGQGDWHWGFLLEHNYAVDRLFIVKQNQRRLTNFETSLPRRPSIWANTSAATV</sequence>
<dbReference type="AlphaFoldDB" id="A0AAJ0HDP0"/>
<dbReference type="Proteomes" id="UP001275084">
    <property type="component" value="Unassembled WGS sequence"/>
</dbReference>
<reference evidence="3" key="2">
    <citation type="submission" date="2023-06" db="EMBL/GenBank/DDBJ databases">
        <authorList>
            <consortium name="Lawrence Berkeley National Laboratory"/>
            <person name="Haridas S."/>
            <person name="Hensen N."/>
            <person name="Bonometti L."/>
            <person name="Westerberg I."/>
            <person name="Brannstrom I.O."/>
            <person name="Guillou S."/>
            <person name="Cros-Aarteil S."/>
            <person name="Calhoun S."/>
            <person name="Kuo A."/>
            <person name="Mondo S."/>
            <person name="Pangilinan J."/>
            <person name="Riley R."/>
            <person name="Labutti K."/>
            <person name="Andreopoulos B."/>
            <person name="Lipzen A."/>
            <person name="Chen C."/>
            <person name="Yanf M."/>
            <person name="Daum C."/>
            <person name="Ng V."/>
            <person name="Clum A."/>
            <person name="Steindorff A."/>
            <person name="Ohm R."/>
            <person name="Martin F."/>
            <person name="Silar P."/>
            <person name="Natvig D."/>
            <person name="Lalanne C."/>
            <person name="Gautier V."/>
            <person name="Ament-Velasquez S.L."/>
            <person name="Kruys A."/>
            <person name="Hutchinson M.I."/>
            <person name="Powell A.J."/>
            <person name="Barry K."/>
            <person name="Miller A.N."/>
            <person name="Grigoriev I.V."/>
            <person name="Debuchy R."/>
            <person name="Gladieux P."/>
            <person name="Thoren M.H."/>
            <person name="Johannesson H."/>
        </authorList>
    </citation>
    <scope>NUCLEOTIDE SEQUENCE</scope>
    <source>
        <strain evidence="3">CBS 955.72</strain>
    </source>
</reference>
<comment type="caution">
    <text evidence="3">The sequence shown here is derived from an EMBL/GenBank/DDBJ whole genome shotgun (WGS) entry which is preliminary data.</text>
</comment>
<proteinExistence type="predicted"/>
<keyword evidence="1" id="KW-0677">Repeat</keyword>
<dbReference type="Pfam" id="PF24883">
    <property type="entry name" value="NPHP3_N"/>
    <property type="match status" value="1"/>
</dbReference>
<evidence type="ECO:0000313" key="3">
    <source>
        <dbReference type="EMBL" id="KAK3348691.1"/>
    </source>
</evidence>
<name>A0AAJ0HDP0_9PEZI</name>
<feature type="domain" description="Nephrocystin 3-like N-terminal" evidence="2">
    <location>
        <begin position="133"/>
        <end position="251"/>
    </location>
</feature>
<evidence type="ECO:0000256" key="1">
    <source>
        <dbReference type="ARBA" id="ARBA00022737"/>
    </source>
</evidence>
<evidence type="ECO:0000259" key="2">
    <source>
        <dbReference type="Pfam" id="PF24883"/>
    </source>
</evidence>
<gene>
    <name evidence="3" type="ORF">B0T25DRAFT_569365</name>
</gene>